<dbReference type="InterPro" id="IPR036291">
    <property type="entry name" value="NAD(P)-bd_dom_sf"/>
</dbReference>
<dbReference type="EMBL" id="WFLM01000006">
    <property type="protein sequence ID" value="KAB8036522.1"/>
    <property type="molecule type" value="Genomic_DNA"/>
</dbReference>
<dbReference type="Gene3D" id="3.40.50.720">
    <property type="entry name" value="NAD(P)-binding Rossmann-like Domain"/>
    <property type="match status" value="1"/>
</dbReference>
<dbReference type="SUPFAM" id="SSF51735">
    <property type="entry name" value="NAD(P)-binding Rossmann-fold domains"/>
    <property type="match status" value="1"/>
</dbReference>
<evidence type="ECO:0000256" key="1">
    <source>
        <dbReference type="ARBA" id="ARBA00006484"/>
    </source>
</evidence>
<proteinExistence type="inferred from homology"/>
<keyword evidence="5" id="KW-1185">Reference proteome</keyword>
<evidence type="ECO:0000313" key="4">
    <source>
        <dbReference type="EMBL" id="KAB8036522.1"/>
    </source>
</evidence>
<dbReference type="Proteomes" id="UP000437748">
    <property type="component" value="Unassembled WGS sequence"/>
</dbReference>
<organism evidence="4 5">
    <name type="scientific">Silvanigrella paludirubra</name>
    <dbReference type="NCBI Taxonomy" id="2499159"/>
    <lineage>
        <taxon>Bacteria</taxon>
        <taxon>Pseudomonadati</taxon>
        <taxon>Bdellovibrionota</taxon>
        <taxon>Oligoflexia</taxon>
        <taxon>Silvanigrellales</taxon>
        <taxon>Silvanigrellaceae</taxon>
        <taxon>Silvanigrella</taxon>
    </lineage>
</organism>
<name>A0A6N6VUF8_9BACT</name>
<dbReference type="InterPro" id="IPR002347">
    <property type="entry name" value="SDR_fam"/>
</dbReference>
<evidence type="ECO:0000256" key="2">
    <source>
        <dbReference type="ARBA" id="ARBA00023002"/>
    </source>
</evidence>
<dbReference type="PRINTS" id="PR00080">
    <property type="entry name" value="SDRFAMILY"/>
</dbReference>
<comment type="caution">
    <text evidence="4">The sequence shown here is derived from an EMBL/GenBank/DDBJ whole genome shotgun (WGS) entry which is preliminary data.</text>
</comment>
<keyword evidence="2" id="KW-0560">Oxidoreductase</keyword>
<dbReference type="OrthoDB" id="5290402at2"/>
<dbReference type="RefSeq" id="WP_153421649.1">
    <property type="nucleotide sequence ID" value="NZ_WFLM01000006.1"/>
</dbReference>
<gene>
    <name evidence="4" type="ORF">GCL60_15470</name>
</gene>
<dbReference type="GO" id="GO:0016616">
    <property type="term" value="F:oxidoreductase activity, acting on the CH-OH group of donors, NAD or NADP as acceptor"/>
    <property type="evidence" value="ECO:0007669"/>
    <property type="project" value="UniProtKB-ARBA"/>
</dbReference>
<dbReference type="PANTHER" id="PTHR42901">
    <property type="entry name" value="ALCOHOL DEHYDROGENASE"/>
    <property type="match status" value="1"/>
</dbReference>
<reference evidence="4 5" key="1">
    <citation type="submission" date="2019-10" db="EMBL/GenBank/DDBJ databases">
        <title>New species of Slilvanegrellaceae.</title>
        <authorList>
            <person name="Pitt A."/>
            <person name="Hahn M.W."/>
        </authorList>
    </citation>
    <scope>NUCLEOTIDE SEQUENCE [LARGE SCALE GENOMIC DNA]</scope>
    <source>
        <strain evidence="4 5">SP-Ram-0.45-NSY-1</strain>
    </source>
</reference>
<protein>
    <submittedName>
        <fullName evidence="4">SDR family NAD(P)-dependent oxidoreductase</fullName>
    </submittedName>
</protein>
<dbReference type="PANTHER" id="PTHR42901:SF1">
    <property type="entry name" value="ALCOHOL DEHYDROGENASE"/>
    <property type="match status" value="1"/>
</dbReference>
<sequence length="266" mass="28977">MSLLKNIFSDSDISLNGKLALVTGASSGIGLATAAWLAREGVNLILLARRKERLELLKNEVLIQFPHIQVNIIAADICDKNIISILEKNNALNVDILINNAGLASGKDPVTDIKEEDIVSMIETNVTSLVRVTSAISKKMVANGSGHIINLGSIAGHYTYEGGSVYCASKFAVRAFTESLRQELHDKNVRVSLISPGMVKTDFSLVRFKGNEKLADSIYEGVDCLTATDIARLIIKALKEPSRVNWNEVVILPTVQCPVSYKVKRT</sequence>
<evidence type="ECO:0000313" key="5">
    <source>
        <dbReference type="Proteomes" id="UP000437748"/>
    </source>
</evidence>
<dbReference type="AlphaFoldDB" id="A0A6N6VUF8"/>
<comment type="similarity">
    <text evidence="1 3">Belongs to the short-chain dehydrogenases/reductases (SDR) family.</text>
</comment>
<dbReference type="InterPro" id="IPR020904">
    <property type="entry name" value="Sc_DH/Rdtase_CS"/>
</dbReference>
<dbReference type="PRINTS" id="PR00081">
    <property type="entry name" value="GDHRDH"/>
</dbReference>
<dbReference type="FunFam" id="3.40.50.720:FF:000047">
    <property type="entry name" value="NADP-dependent L-serine/L-allo-threonine dehydrogenase"/>
    <property type="match status" value="1"/>
</dbReference>
<accession>A0A6N6VUF8</accession>
<dbReference type="Pfam" id="PF00106">
    <property type="entry name" value="adh_short"/>
    <property type="match status" value="1"/>
</dbReference>
<evidence type="ECO:0000256" key="3">
    <source>
        <dbReference type="RuleBase" id="RU000363"/>
    </source>
</evidence>
<dbReference type="PROSITE" id="PS00061">
    <property type="entry name" value="ADH_SHORT"/>
    <property type="match status" value="1"/>
</dbReference>